<evidence type="ECO:0000313" key="12">
    <source>
        <dbReference type="Proteomes" id="UP001597452"/>
    </source>
</evidence>
<evidence type="ECO:0000256" key="9">
    <source>
        <dbReference type="RuleBase" id="RU365088"/>
    </source>
</evidence>
<evidence type="ECO:0000256" key="8">
    <source>
        <dbReference type="ARBA" id="ARBA00023136"/>
    </source>
</evidence>
<evidence type="ECO:0000256" key="1">
    <source>
        <dbReference type="ARBA" id="ARBA00004651"/>
    </source>
</evidence>
<dbReference type="PANTHER" id="PTHR43124:SF3">
    <property type="entry name" value="CHLORAMPHENICOL EFFLUX PUMP RV0191"/>
    <property type="match status" value="1"/>
</dbReference>
<feature type="transmembrane region" description="Helical" evidence="9">
    <location>
        <begin position="280"/>
        <end position="300"/>
    </location>
</feature>
<feature type="transmembrane region" description="Helical" evidence="9">
    <location>
        <begin position="7"/>
        <end position="25"/>
    </location>
</feature>
<evidence type="ECO:0000256" key="7">
    <source>
        <dbReference type="ARBA" id="ARBA00022989"/>
    </source>
</evidence>
<dbReference type="Pfam" id="PF07690">
    <property type="entry name" value="MFS_1"/>
    <property type="match status" value="1"/>
</dbReference>
<dbReference type="InterPro" id="IPR050189">
    <property type="entry name" value="MFS_Efflux_Transporters"/>
</dbReference>
<evidence type="ECO:0000256" key="6">
    <source>
        <dbReference type="ARBA" id="ARBA00022692"/>
    </source>
</evidence>
<comment type="subcellular location">
    <subcellularLocation>
        <location evidence="1 9">Cell membrane</location>
        <topology evidence="1 9">Multi-pass membrane protein</topology>
    </subcellularLocation>
</comment>
<keyword evidence="7 9" id="KW-1133">Transmembrane helix</keyword>
<dbReference type="PROSITE" id="PS50850">
    <property type="entry name" value="MFS"/>
    <property type="match status" value="1"/>
</dbReference>
<dbReference type="InterPro" id="IPR036259">
    <property type="entry name" value="MFS_trans_sf"/>
</dbReference>
<feature type="transmembrane region" description="Helical" evidence="9">
    <location>
        <begin position="164"/>
        <end position="184"/>
    </location>
</feature>
<dbReference type="SUPFAM" id="SSF103473">
    <property type="entry name" value="MFS general substrate transporter"/>
    <property type="match status" value="1"/>
</dbReference>
<gene>
    <name evidence="11" type="ORF">ACFSW4_08020</name>
</gene>
<comment type="caution">
    <text evidence="11">The sequence shown here is derived from an EMBL/GenBank/DDBJ whole genome shotgun (WGS) entry which is preliminary data.</text>
</comment>
<feature type="transmembrane region" description="Helical" evidence="9">
    <location>
        <begin position="369"/>
        <end position="389"/>
    </location>
</feature>
<feature type="transmembrane region" description="Helical" evidence="9">
    <location>
        <begin position="217"/>
        <end position="238"/>
    </location>
</feature>
<feature type="transmembrane region" description="Helical" evidence="9">
    <location>
        <begin position="250"/>
        <end position="268"/>
    </location>
</feature>
<dbReference type="InterPro" id="IPR001958">
    <property type="entry name" value="Tet-R_TetA/multi-R_MdtG-like"/>
</dbReference>
<keyword evidence="12" id="KW-1185">Reference proteome</keyword>
<dbReference type="NCBIfam" id="TIGR00710">
    <property type="entry name" value="efflux_Bcr_CflA"/>
    <property type="match status" value="1"/>
</dbReference>
<dbReference type="PANTHER" id="PTHR43124">
    <property type="entry name" value="PURINE EFFLUX PUMP PBUE"/>
    <property type="match status" value="1"/>
</dbReference>
<feature type="transmembrane region" description="Helical" evidence="9">
    <location>
        <begin position="77"/>
        <end position="99"/>
    </location>
</feature>
<dbReference type="CDD" id="cd17320">
    <property type="entry name" value="MFS_MdfA_MDR_like"/>
    <property type="match status" value="1"/>
</dbReference>
<comment type="similarity">
    <text evidence="2 9">Belongs to the major facilitator superfamily. Bcr/CmlA family.</text>
</comment>
<name>A0ABW5QBG3_9BACI</name>
<feature type="transmembrane region" description="Helical" evidence="9">
    <location>
        <begin position="134"/>
        <end position="158"/>
    </location>
</feature>
<keyword evidence="8 9" id="KW-0472">Membrane</keyword>
<dbReference type="PRINTS" id="PR01035">
    <property type="entry name" value="TCRTETA"/>
</dbReference>
<feature type="transmembrane region" description="Helical" evidence="9">
    <location>
        <begin position="306"/>
        <end position="331"/>
    </location>
</feature>
<dbReference type="EMBL" id="JBHUMZ010000019">
    <property type="protein sequence ID" value="MFD2638805.1"/>
    <property type="molecule type" value="Genomic_DNA"/>
</dbReference>
<dbReference type="Proteomes" id="UP001597452">
    <property type="component" value="Unassembled WGS sequence"/>
</dbReference>
<dbReference type="RefSeq" id="WP_377328561.1">
    <property type="nucleotide sequence ID" value="NZ_JBHUMZ010000019.1"/>
</dbReference>
<dbReference type="PROSITE" id="PS00216">
    <property type="entry name" value="SUGAR_TRANSPORT_1"/>
    <property type="match status" value="1"/>
</dbReference>
<feature type="transmembrane region" description="Helical" evidence="9">
    <location>
        <begin position="343"/>
        <end position="363"/>
    </location>
</feature>
<keyword evidence="4 9" id="KW-0813">Transport</keyword>
<evidence type="ECO:0000313" key="11">
    <source>
        <dbReference type="EMBL" id="MFD2638805.1"/>
    </source>
</evidence>
<dbReference type="InterPro" id="IPR020846">
    <property type="entry name" value="MFS_dom"/>
</dbReference>
<feature type="transmembrane region" description="Helical" evidence="9">
    <location>
        <begin position="45"/>
        <end position="65"/>
    </location>
</feature>
<evidence type="ECO:0000256" key="3">
    <source>
        <dbReference type="ARBA" id="ARBA00007520"/>
    </source>
</evidence>
<protein>
    <recommendedName>
        <fullName evidence="9">Bcr/CflA family efflux transporter</fullName>
    </recommendedName>
</protein>
<evidence type="ECO:0000256" key="5">
    <source>
        <dbReference type="ARBA" id="ARBA00022475"/>
    </source>
</evidence>
<feature type="transmembrane region" description="Helical" evidence="9">
    <location>
        <begin position="105"/>
        <end position="122"/>
    </location>
</feature>
<keyword evidence="6 9" id="KW-0812">Transmembrane</keyword>
<organism evidence="11 12">
    <name type="scientific">Piscibacillus salipiscarius</name>
    <dbReference type="NCBI Taxonomy" id="299480"/>
    <lineage>
        <taxon>Bacteria</taxon>
        <taxon>Bacillati</taxon>
        <taxon>Bacillota</taxon>
        <taxon>Bacilli</taxon>
        <taxon>Bacillales</taxon>
        <taxon>Bacillaceae</taxon>
        <taxon>Piscibacillus</taxon>
    </lineage>
</organism>
<dbReference type="Gene3D" id="1.20.1720.10">
    <property type="entry name" value="Multidrug resistance protein D"/>
    <property type="match status" value="1"/>
</dbReference>
<evidence type="ECO:0000259" key="10">
    <source>
        <dbReference type="PROSITE" id="PS50850"/>
    </source>
</evidence>
<comment type="similarity">
    <text evidence="3">Belongs to the major facilitator superfamily. TCR/Tet family.</text>
</comment>
<dbReference type="InterPro" id="IPR004812">
    <property type="entry name" value="Efflux_drug-R_Bcr/CmlA"/>
</dbReference>
<sequence length="400" mass="42498">MASRSSHLRLILLLGAFTALVPLTIDLYLPAFPKLAEGLKTEPSLVQLSLTTSLLGIAFGQLVIGALSDIFGRKKPLIIAIGIYVIASVVCAIAPNIWVLVAARFVQGFSGAGGIVISRSIIRDLYSGSELTKMFSLLVLVMGLAPILAPMIGGQILLFTSWRGLFAILSVAGIILTALAIIKLKESLPVKERSEGGLRSTVEVFVKLMKHRRYMGFAFIQGFAAAAMFSYISGSSFILQDIFALSPQAYSMIFGLNALGFITMSQVVGRLSDRVHEEKLLVIGFLVALTGGTTLVSAAFFDGGLIFVIIGLFFITSSTGMMNPTSLSLAMQTQDRNAGSASALLGLFQFVFGATVAPIVGVFGTSTILPLATIILVSQLLIVLSYILLVKTREGHVIGA</sequence>
<keyword evidence="5 9" id="KW-1003">Cell membrane</keyword>
<dbReference type="InterPro" id="IPR005829">
    <property type="entry name" value="Sugar_transporter_CS"/>
</dbReference>
<reference evidence="12" key="1">
    <citation type="journal article" date="2019" name="Int. J. Syst. Evol. Microbiol.">
        <title>The Global Catalogue of Microorganisms (GCM) 10K type strain sequencing project: providing services to taxonomists for standard genome sequencing and annotation.</title>
        <authorList>
            <consortium name="The Broad Institute Genomics Platform"/>
            <consortium name="The Broad Institute Genome Sequencing Center for Infectious Disease"/>
            <person name="Wu L."/>
            <person name="Ma J."/>
        </authorList>
    </citation>
    <scope>NUCLEOTIDE SEQUENCE [LARGE SCALE GENOMIC DNA]</scope>
    <source>
        <strain evidence="12">TISTR 1571</strain>
    </source>
</reference>
<accession>A0ABW5QBG3</accession>
<dbReference type="InterPro" id="IPR011701">
    <property type="entry name" value="MFS"/>
</dbReference>
<proteinExistence type="inferred from homology"/>
<evidence type="ECO:0000256" key="2">
    <source>
        <dbReference type="ARBA" id="ARBA00006236"/>
    </source>
</evidence>
<evidence type="ECO:0000256" key="4">
    <source>
        <dbReference type="ARBA" id="ARBA00022448"/>
    </source>
</evidence>
<feature type="domain" description="Major facilitator superfamily (MFS) profile" evidence="10">
    <location>
        <begin position="8"/>
        <end position="393"/>
    </location>
</feature>